<evidence type="ECO:0000256" key="1">
    <source>
        <dbReference type="ARBA" id="ARBA00009924"/>
    </source>
</evidence>
<dbReference type="AlphaFoldDB" id="A0AAE3HMY4"/>
<comment type="similarity">
    <text evidence="1">Belongs to the polyphosphate kinase 2 (PPK2) family. Class I subfamily.</text>
</comment>
<dbReference type="InterPro" id="IPR016898">
    <property type="entry name" value="Polyphosphate_phosphotransfera"/>
</dbReference>
<reference evidence="5" key="1">
    <citation type="submission" date="2022-08" db="EMBL/GenBank/DDBJ databases">
        <title>Genomic Encyclopedia of Type Strains, Phase III (KMG-III): the genomes of soil and plant-associated and newly described type strains.</title>
        <authorList>
            <person name="Whitman W."/>
        </authorList>
    </citation>
    <scope>NUCLEOTIDE SEQUENCE</scope>
    <source>
        <strain evidence="5">HMT 1</strain>
    </source>
</reference>
<name>A0AAE3HMY4_9GAMM</name>
<evidence type="ECO:0000256" key="3">
    <source>
        <dbReference type="ARBA" id="ARBA00022777"/>
    </source>
</evidence>
<dbReference type="SUPFAM" id="SSF52540">
    <property type="entry name" value="P-loop containing nucleoside triphosphate hydrolases"/>
    <property type="match status" value="1"/>
</dbReference>
<keyword evidence="6" id="KW-1185">Reference proteome</keyword>
<dbReference type="GO" id="GO:0008976">
    <property type="term" value="F:polyphosphate kinase activity"/>
    <property type="evidence" value="ECO:0007669"/>
    <property type="project" value="InterPro"/>
</dbReference>
<dbReference type="Gene3D" id="3.40.50.300">
    <property type="entry name" value="P-loop containing nucleotide triphosphate hydrolases"/>
    <property type="match status" value="1"/>
</dbReference>
<gene>
    <name evidence="5" type="ORF">J2T55_001454</name>
</gene>
<dbReference type="EMBL" id="JANUCT010000008">
    <property type="protein sequence ID" value="MCS3903433.1"/>
    <property type="molecule type" value="Genomic_DNA"/>
</dbReference>
<proteinExistence type="inferred from homology"/>
<dbReference type="Proteomes" id="UP001204445">
    <property type="component" value="Unassembled WGS sequence"/>
</dbReference>
<dbReference type="InterPro" id="IPR027417">
    <property type="entry name" value="P-loop_NTPase"/>
</dbReference>
<evidence type="ECO:0000313" key="6">
    <source>
        <dbReference type="Proteomes" id="UP001204445"/>
    </source>
</evidence>
<accession>A0AAE3HMY4</accession>
<feature type="domain" description="Polyphosphate kinase-2-related" evidence="4">
    <location>
        <begin position="48"/>
        <end position="265"/>
    </location>
</feature>
<comment type="caution">
    <text evidence="5">The sequence shown here is derived from an EMBL/GenBank/DDBJ whole genome shotgun (WGS) entry which is preliminary data.</text>
</comment>
<protein>
    <submittedName>
        <fullName evidence="5">PPK2 family polyphosphate:nucleotide phosphotransferase</fullName>
    </submittedName>
</protein>
<keyword evidence="2" id="KW-0808">Transferase</keyword>
<evidence type="ECO:0000256" key="2">
    <source>
        <dbReference type="ARBA" id="ARBA00022679"/>
    </source>
</evidence>
<dbReference type="PANTHER" id="PTHR34383">
    <property type="entry name" value="POLYPHOSPHATE:AMP PHOSPHOTRANSFERASE-RELATED"/>
    <property type="match status" value="1"/>
</dbReference>
<keyword evidence="3" id="KW-0418">Kinase</keyword>
<organism evidence="5 6">
    <name type="scientific">Methylohalomonas lacus</name>
    <dbReference type="NCBI Taxonomy" id="398773"/>
    <lineage>
        <taxon>Bacteria</taxon>
        <taxon>Pseudomonadati</taxon>
        <taxon>Pseudomonadota</taxon>
        <taxon>Gammaproteobacteria</taxon>
        <taxon>Methylohalomonadales</taxon>
        <taxon>Methylohalomonadaceae</taxon>
        <taxon>Methylohalomonas</taxon>
    </lineage>
</organism>
<sequence length="291" mass="33718">MNDDYPADDACRIPADGSFRIDSAAQQPPADFNSRQIRALFKAGISGLDDLQRRFYAQNSHALLLIFQGMDAAGKDGTIRAVLREVDPAGCQVKSFKQPSSLELKHDFLWRTMSHLPERGHIGVFNRSYYEEVLIARVHPELLAAQKLPPLADPADRWQQRYESICEHEHHLARNGTLILKFFLNISATEQRRRFLKRLEQPEKHWKFSAQDVAERGYWQDYMHAYEQALNATSRPWAPWYAVPADDKTYMRYKVADIVTRTLQRLDPRYPTPEPALLEQLQAARRTLKNE</sequence>
<dbReference type="RefSeq" id="WP_259055195.1">
    <property type="nucleotide sequence ID" value="NZ_JANUCT010000008.1"/>
</dbReference>
<evidence type="ECO:0000313" key="5">
    <source>
        <dbReference type="EMBL" id="MCS3903433.1"/>
    </source>
</evidence>
<dbReference type="GO" id="GO:0006797">
    <property type="term" value="P:polyphosphate metabolic process"/>
    <property type="evidence" value="ECO:0007669"/>
    <property type="project" value="InterPro"/>
</dbReference>
<dbReference type="Pfam" id="PF03976">
    <property type="entry name" value="PPK2"/>
    <property type="match status" value="1"/>
</dbReference>
<dbReference type="PIRSF" id="PIRSF028756">
    <property type="entry name" value="PPK2_prd"/>
    <property type="match status" value="1"/>
</dbReference>
<dbReference type="PANTHER" id="PTHR34383:SF3">
    <property type="entry name" value="POLYPHOSPHATE:AMP PHOSPHOTRANSFERASE"/>
    <property type="match status" value="1"/>
</dbReference>
<evidence type="ECO:0000259" key="4">
    <source>
        <dbReference type="Pfam" id="PF03976"/>
    </source>
</evidence>
<dbReference type="NCBIfam" id="TIGR03709">
    <property type="entry name" value="PPK2_rel_1"/>
    <property type="match status" value="1"/>
</dbReference>
<dbReference type="InterPro" id="IPR022488">
    <property type="entry name" value="PPK2-related"/>
</dbReference>
<dbReference type="InterPro" id="IPR022300">
    <property type="entry name" value="PPK2-rel_1"/>
</dbReference>